<feature type="coiled-coil region" evidence="1">
    <location>
        <begin position="222"/>
        <end position="453"/>
    </location>
</feature>
<feature type="region of interest" description="Disordered" evidence="2">
    <location>
        <begin position="940"/>
        <end position="968"/>
    </location>
</feature>
<dbReference type="PANTHER" id="PTHR15742:SF5">
    <property type="entry name" value="GIRDIN"/>
    <property type="match status" value="1"/>
</dbReference>
<gene>
    <name evidence="4" type="primary">LOC106742404</name>
</gene>
<keyword evidence="1" id="KW-0175">Coiled coil</keyword>
<feature type="region of interest" description="Disordered" evidence="2">
    <location>
        <begin position="95"/>
        <end position="140"/>
    </location>
</feature>
<feature type="region of interest" description="Disordered" evidence="2">
    <location>
        <begin position="1182"/>
        <end position="1213"/>
    </location>
</feature>
<feature type="region of interest" description="Disordered" evidence="2">
    <location>
        <begin position="1244"/>
        <end position="1436"/>
    </location>
</feature>
<name>A0A6P3WYS9_DINQU</name>
<dbReference type="InterPro" id="IPR049885">
    <property type="entry name" value="MTCL1-3"/>
</dbReference>
<feature type="compositionally biased region" description="Basic residues" evidence="2">
    <location>
        <begin position="1353"/>
        <end position="1365"/>
    </location>
</feature>
<evidence type="ECO:0000313" key="4">
    <source>
        <dbReference type="RefSeq" id="XP_014470794.1"/>
    </source>
</evidence>
<evidence type="ECO:0000256" key="1">
    <source>
        <dbReference type="SAM" id="Coils"/>
    </source>
</evidence>
<feature type="coiled-coil region" evidence="1">
    <location>
        <begin position="1061"/>
        <end position="1148"/>
    </location>
</feature>
<dbReference type="Gene3D" id="1.10.287.1490">
    <property type="match status" value="1"/>
</dbReference>
<dbReference type="KEGG" id="dqu:106742404"/>
<feature type="compositionally biased region" description="Basic and acidic residues" evidence="2">
    <location>
        <begin position="1322"/>
        <end position="1332"/>
    </location>
</feature>
<feature type="compositionally biased region" description="Polar residues" evidence="2">
    <location>
        <begin position="1307"/>
        <end position="1317"/>
    </location>
</feature>
<dbReference type="Proteomes" id="UP000515204">
    <property type="component" value="Unplaced"/>
</dbReference>
<evidence type="ECO:0000313" key="3">
    <source>
        <dbReference type="Proteomes" id="UP000515204"/>
    </source>
</evidence>
<reference evidence="4" key="1">
    <citation type="submission" date="2025-08" db="UniProtKB">
        <authorList>
            <consortium name="RefSeq"/>
        </authorList>
    </citation>
    <scope>IDENTIFICATION</scope>
</reference>
<keyword evidence="3" id="KW-1185">Reference proteome</keyword>
<protein>
    <submittedName>
        <fullName evidence="4">Cingulin isoform X1</fullName>
    </submittedName>
</protein>
<dbReference type="GeneID" id="106742404"/>
<accession>A0A6P3WYS9</accession>
<dbReference type="PANTHER" id="PTHR15742">
    <property type="entry name" value="GIRDIN"/>
    <property type="match status" value="1"/>
</dbReference>
<organism evidence="3 4">
    <name type="scientific">Dinoponera quadriceps</name>
    <name type="common">South American ant</name>
    <dbReference type="NCBI Taxonomy" id="609295"/>
    <lineage>
        <taxon>Eukaryota</taxon>
        <taxon>Metazoa</taxon>
        <taxon>Ecdysozoa</taxon>
        <taxon>Arthropoda</taxon>
        <taxon>Hexapoda</taxon>
        <taxon>Insecta</taxon>
        <taxon>Pterygota</taxon>
        <taxon>Neoptera</taxon>
        <taxon>Endopterygota</taxon>
        <taxon>Hymenoptera</taxon>
        <taxon>Apocrita</taxon>
        <taxon>Aculeata</taxon>
        <taxon>Formicoidea</taxon>
        <taxon>Formicidae</taxon>
        <taxon>Ponerinae</taxon>
        <taxon>Ponerini</taxon>
        <taxon>Dinoponera</taxon>
    </lineage>
</organism>
<sequence>MVPRVSRLSVAHACVRIVRDMREGEAMRRRAEVASEVRRPIQRVSLDSSSIARMHSMYSSKKGDPLCPLGFHPQVRWPTRCKRCFRDYKEHGGRRNSLGDITASSPSLSSDSRGSESKRTWSSATNLAKDETKNNYSQPAASAGWTSLMDLSTIDKNSDDSHKLEDIRKPAKLQIKNVISNSSNGGTSENDVEFIIQVRKSRPAPPKQVVQDGLDNVTVKGQETEQNETEKLRSQLNDMKARCEKAEKEKSEILMRRLTTMETMSNKTSTSEVAKLQKKNEALVQEKNVLLSKIKGLEKEANVKPYRGEKDELRSKLKAAENLCESLMDENEDMKKEIRQLEEEIYELQDNFRDEQADEYTRLRKSLEQSNKNCRILSFKLRKVERKAEELESERSALEKKYEEVKKTEEVLQKVSSAFQNRTQKKPTDLTTKVQLKKMVDEAEKEIEDMLGIFTNIKNGHNVDIPDVKPKENNLKYDKLLKEHEQLKEKFETAVKELTSEKERKKPNVKAEDTKNADMQMKRKLEEALALREAERKAWDKEKLALSEEKEKLKSKLLSLSAEKLKIYNEVVQLKKDLETAKTSEKDTAKMEATISELNEKLSEEEEKCKRLQDDLSLYTERESKLLQSITSIEQSKGKLDAEVKRLKKELENTKSSTSTKITDLIAEVTKFKQESEKLTSQLDGEKEAKEAEIADLNKKIVSLEKSGQNTKRMNEMKQTYNEKILNLENEIKKHEQEQQTLREKYRELSSSKLQLERENESLNSECSKRKKDFNNSQAELEDLRNSIRTKESEWRLEKTSLENQIRESQLPNKLIVNELNNDINTIKKENSTLLERLEDTRKINDDLSAKLKDYEAVSKIHQVLTPDTTALESEIRKLKNALTNTEKAKKADLAQCKMRYEHRITAINDEIQTIQNQLSRYKRERDTYKHMLEGAQKTIGELKSARQGRLSSASSGKSDEDEESSGANILVLEKEISSMEDELSETRLEASRLKAELVSEKSASHVKVSELQSRINELEEERLLTSGRSKIPGLKVRMELAWQKEREEHQRLLQETATLARDLRQTLFEIERERSKERLENKRRQDQLKKVFDEEKEENKKKLSELQCDLLELRDAHAKLRTSNEKMRREKERHEKERQELKDVILNKCKLEQTELRNINILMQQVQDLLQLFPELNTVTENGTPDVYTPTPPRRIKGPKSRESSPMLETKSDVKAVTPILGERTEKLEYTVRKLMDVAKELKESKKTADEANATRLKKLGKRSTSVESDPGKGVALNRSKPRLKRKSLSLEQTTGRQESPAIWGTDSNMSSMQSLEESEAGSRRQRDSSVDSRLSGGSTKSEMLERDKKYGKGIIRKLTHKLTKSSSVDDPNMTDYSLQTSGSETSINESSKLEKKNLKKKLTAMFKRGSRSSSLDKKTGNSSRPTSRNSMTSG</sequence>
<feature type="compositionally biased region" description="Polar residues" evidence="2">
    <location>
        <begin position="1366"/>
        <end position="1389"/>
    </location>
</feature>
<evidence type="ECO:0000256" key="2">
    <source>
        <dbReference type="SAM" id="MobiDB-lite"/>
    </source>
</evidence>
<dbReference type="RefSeq" id="XP_014470794.1">
    <property type="nucleotide sequence ID" value="XM_014615308.1"/>
</dbReference>
<proteinExistence type="predicted"/>
<feature type="compositionally biased region" description="Polar residues" evidence="2">
    <location>
        <begin position="1422"/>
        <end position="1436"/>
    </location>
</feature>
<feature type="coiled-coil region" evidence="1">
    <location>
        <begin position="970"/>
        <end position="1029"/>
    </location>
</feature>
<dbReference type="OrthoDB" id="542135at2759"/>
<feature type="coiled-coil region" evidence="1">
    <location>
        <begin position="477"/>
        <end position="939"/>
    </location>
</feature>